<evidence type="ECO:0000256" key="6">
    <source>
        <dbReference type="RuleBase" id="RU000489"/>
    </source>
</evidence>
<protein>
    <recommendedName>
        <fullName evidence="2">chitinase</fullName>
        <ecNumber evidence="2">3.2.1.14</ecNumber>
    </recommendedName>
</protein>
<dbReference type="SUPFAM" id="SSF51445">
    <property type="entry name" value="(Trans)glycosidases"/>
    <property type="match status" value="1"/>
</dbReference>
<comment type="catalytic activity">
    <reaction evidence="1">
        <text>Random endo-hydrolysis of N-acetyl-beta-D-glucosaminide (1-&gt;4)-beta-linkages in chitin and chitodextrins.</text>
        <dbReference type="EC" id="3.2.1.14"/>
    </reaction>
</comment>
<evidence type="ECO:0000256" key="5">
    <source>
        <dbReference type="ARBA" id="ARBA00023295"/>
    </source>
</evidence>
<dbReference type="EC" id="3.2.1.14" evidence="2"/>
<dbReference type="GO" id="GO:0006032">
    <property type="term" value="P:chitin catabolic process"/>
    <property type="evidence" value="ECO:0007669"/>
    <property type="project" value="UniProtKB-KW"/>
</dbReference>
<gene>
    <name evidence="10" type="ORF">ABFV83_07990</name>
</gene>
<keyword evidence="4" id="KW-0119">Carbohydrate metabolism</keyword>
<dbReference type="RefSeq" id="WP_349948363.1">
    <property type="nucleotide sequence ID" value="NZ_CP157940.1"/>
</dbReference>
<dbReference type="GO" id="GO:0005975">
    <property type="term" value="P:carbohydrate metabolic process"/>
    <property type="evidence" value="ECO:0007669"/>
    <property type="project" value="InterPro"/>
</dbReference>
<evidence type="ECO:0000256" key="2">
    <source>
        <dbReference type="ARBA" id="ARBA00012729"/>
    </source>
</evidence>
<organism evidence="10">
    <name type="scientific">Lacrimispora sp. BS-2</name>
    <dbReference type="NCBI Taxonomy" id="3151850"/>
    <lineage>
        <taxon>Bacteria</taxon>
        <taxon>Bacillati</taxon>
        <taxon>Bacillota</taxon>
        <taxon>Clostridia</taxon>
        <taxon>Lachnospirales</taxon>
        <taxon>Lachnospiraceae</taxon>
        <taxon>Lacrimispora</taxon>
    </lineage>
</organism>
<sequence length="345" mass="38699">MKQKNLVIGYIETKNLILLRDRDIHCLDVINLAFAAVKDHVVTWDPMGHLDILKRVKALNPDLKLVLSIGGWGSGGFSEAASTKEGREVFAESAVALMKEYGLDGLDIDWEYPCVGIAGIDCSENDKENFTLLIKKLREELDAITDRDCTLSIAAGGDSYYLRCTQMDQVAEYLDYVMLMTYDLRGGFSVQTGHHTNLYTNNADLSAASTDYAVSIFEQAGVAKEKLVIGAAFYSRVWKGVPDRNRGLMQMAETTGGYGPDYGVLVTDYIDKNGYTRYWDEEAKAPYLFNGCNFISYDDKESIQCKINYIKDRKLAGIMFWEYSQDGTHTLIPLIAEKIKADDHE</sequence>
<comment type="similarity">
    <text evidence="7">Belongs to the glycosyl hydrolase 18 family.</text>
</comment>
<keyword evidence="4" id="KW-0624">Polysaccharide degradation</keyword>
<dbReference type="EMBL" id="CP157940">
    <property type="protein sequence ID" value="XBS55713.1"/>
    <property type="molecule type" value="Genomic_DNA"/>
</dbReference>
<dbReference type="InterPro" id="IPR011583">
    <property type="entry name" value="Chitinase_II/V-like_cat"/>
</dbReference>
<dbReference type="Gene3D" id="3.20.20.80">
    <property type="entry name" value="Glycosidases"/>
    <property type="match status" value="1"/>
</dbReference>
<dbReference type="PROSITE" id="PS51910">
    <property type="entry name" value="GH18_2"/>
    <property type="match status" value="1"/>
</dbReference>
<evidence type="ECO:0000259" key="9">
    <source>
        <dbReference type="PROSITE" id="PS51910"/>
    </source>
</evidence>
<dbReference type="PANTHER" id="PTHR11177:SF317">
    <property type="entry name" value="CHITINASE 12-RELATED"/>
    <property type="match status" value="1"/>
</dbReference>
<dbReference type="Gene3D" id="3.10.50.10">
    <property type="match status" value="1"/>
</dbReference>
<dbReference type="GO" id="GO:0008061">
    <property type="term" value="F:chitin binding"/>
    <property type="evidence" value="ECO:0007669"/>
    <property type="project" value="InterPro"/>
</dbReference>
<dbReference type="Pfam" id="PF00704">
    <property type="entry name" value="Glyco_hydro_18"/>
    <property type="match status" value="1"/>
</dbReference>
<reference evidence="10" key="1">
    <citation type="submission" date="2024-06" db="EMBL/GenBank/DDBJ databases">
        <title>Lacrimispora cavernae sp. nov., a novel anaerobe isolated from bat guano pile inside a cave.</title>
        <authorList>
            <person name="Miller S.L."/>
            <person name="Lu N."/>
            <person name="King J."/>
            <person name="Sankaranarayanan K."/>
            <person name="Lawson P.A."/>
        </authorList>
    </citation>
    <scope>NUCLEOTIDE SEQUENCE</scope>
    <source>
        <strain evidence="10">BS-2</strain>
    </source>
</reference>
<accession>A0AAU7PTX6</accession>
<dbReference type="AlphaFoldDB" id="A0AAU7PTX6"/>
<keyword evidence="5 6" id="KW-0326">Glycosidase</keyword>
<evidence type="ECO:0000256" key="4">
    <source>
        <dbReference type="ARBA" id="ARBA00023024"/>
    </source>
</evidence>
<evidence type="ECO:0000256" key="1">
    <source>
        <dbReference type="ARBA" id="ARBA00000822"/>
    </source>
</evidence>
<dbReference type="CDD" id="cd06548">
    <property type="entry name" value="GH18_chitinase"/>
    <property type="match status" value="1"/>
</dbReference>
<dbReference type="SMART" id="SM00636">
    <property type="entry name" value="Glyco_18"/>
    <property type="match status" value="1"/>
</dbReference>
<keyword evidence="3 6" id="KW-0378">Hydrolase</keyword>
<dbReference type="InterPro" id="IPR001579">
    <property type="entry name" value="Glyco_hydro_18_chit_AS"/>
</dbReference>
<dbReference type="InterPro" id="IPR001223">
    <property type="entry name" value="Glyco_hydro18_cat"/>
</dbReference>
<evidence type="ECO:0000256" key="7">
    <source>
        <dbReference type="RuleBase" id="RU004453"/>
    </source>
</evidence>
<keyword evidence="8" id="KW-0175">Coiled coil</keyword>
<dbReference type="InterPro" id="IPR029070">
    <property type="entry name" value="Chitinase_insertion_sf"/>
</dbReference>
<proteinExistence type="inferred from homology"/>
<dbReference type="InterPro" id="IPR050314">
    <property type="entry name" value="Glycosyl_Hydrlase_18"/>
</dbReference>
<feature type="coiled-coil region" evidence="8">
    <location>
        <begin position="120"/>
        <end position="147"/>
    </location>
</feature>
<dbReference type="GO" id="GO:0008843">
    <property type="term" value="F:endochitinase activity"/>
    <property type="evidence" value="ECO:0007669"/>
    <property type="project" value="UniProtKB-EC"/>
</dbReference>
<evidence type="ECO:0000313" key="10">
    <source>
        <dbReference type="EMBL" id="XBS55713.1"/>
    </source>
</evidence>
<dbReference type="InterPro" id="IPR017853">
    <property type="entry name" value="GH"/>
</dbReference>
<evidence type="ECO:0000256" key="8">
    <source>
        <dbReference type="SAM" id="Coils"/>
    </source>
</evidence>
<keyword evidence="4" id="KW-0146">Chitin degradation</keyword>
<dbReference type="PROSITE" id="PS01095">
    <property type="entry name" value="GH18_1"/>
    <property type="match status" value="1"/>
</dbReference>
<dbReference type="SUPFAM" id="SSF54556">
    <property type="entry name" value="Chitinase insertion domain"/>
    <property type="match status" value="1"/>
</dbReference>
<evidence type="ECO:0000256" key="3">
    <source>
        <dbReference type="ARBA" id="ARBA00022801"/>
    </source>
</evidence>
<feature type="domain" description="GH18" evidence="9">
    <location>
        <begin position="5"/>
        <end position="342"/>
    </location>
</feature>
<name>A0AAU7PTX6_9FIRM</name>
<dbReference type="PANTHER" id="PTHR11177">
    <property type="entry name" value="CHITINASE"/>
    <property type="match status" value="1"/>
</dbReference>